<organism evidence="2 3">
    <name type="scientific">Desulfofustis glycolicus DSM 9705</name>
    <dbReference type="NCBI Taxonomy" id="1121409"/>
    <lineage>
        <taxon>Bacteria</taxon>
        <taxon>Pseudomonadati</taxon>
        <taxon>Thermodesulfobacteriota</taxon>
        <taxon>Desulfobulbia</taxon>
        <taxon>Desulfobulbales</taxon>
        <taxon>Desulfocapsaceae</taxon>
        <taxon>Desulfofustis</taxon>
    </lineage>
</organism>
<keyword evidence="3" id="KW-1185">Reference proteome</keyword>
<dbReference type="AlphaFoldDB" id="A0A1M5X5G4"/>
<dbReference type="RefSeq" id="WP_073377020.1">
    <property type="nucleotide sequence ID" value="NZ_FQXS01000017.1"/>
</dbReference>
<evidence type="ECO:0000313" key="2">
    <source>
        <dbReference type="EMBL" id="SHH95065.1"/>
    </source>
</evidence>
<evidence type="ECO:0000256" key="1">
    <source>
        <dbReference type="SAM" id="Phobius"/>
    </source>
</evidence>
<feature type="transmembrane region" description="Helical" evidence="1">
    <location>
        <begin position="178"/>
        <end position="198"/>
    </location>
</feature>
<feature type="transmembrane region" description="Helical" evidence="1">
    <location>
        <begin position="68"/>
        <end position="84"/>
    </location>
</feature>
<feature type="transmembrane region" description="Helical" evidence="1">
    <location>
        <begin position="31"/>
        <end position="48"/>
    </location>
</feature>
<name>A0A1M5X5G4_9BACT</name>
<accession>A0A1M5X5G4</accession>
<reference evidence="2 3" key="1">
    <citation type="submission" date="2016-11" db="EMBL/GenBank/DDBJ databases">
        <authorList>
            <person name="Jaros S."/>
            <person name="Januszkiewicz K."/>
            <person name="Wedrychowicz H."/>
        </authorList>
    </citation>
    <scope>NUCLEOTIDE SEQUENCE [LARGE SCALE GENOMIC DNA]</scope>
    <source>
        <strain evidence="2 3">DSM 9705</strain>
    </source>
</reference>
<dbReference type="OrthoDB" id="5431201at2"/>
<feature type="transmembrane region" description="Helical" evidence="1">
    <location>
        <begin position="136"/>
        <end position="158"/>
    </location>
</feature>
<feature type="transmembrane region" description="Helical" evidence="1">
    <location>
        <begin position="6"/>
        <end position="24"/>
    </location>
</feature>
<dbReference type="Proteomes" id="UP000184139">
    <property type="component" value="Unassembled WGS sequence"/>
</dbReference>
<keyword evidence="1" id="KW-0472">Membrane</keyword>
<gene>
    <name evidence="2" type="ORF">SAMN02745124_02779</name>
</gene>
<dbReference type="STRING" id="1121409.SAMN02745124_02779"/>
<sequence length="236" mass="25857">MVVRILLAAFTSLVAGVCYGAGLLRVMSGLLVGFGMLAAFFFGILFLLPPNDPTVTFSVAGPGESWPFFLIGVGLVPVIVWLLVKRGRPATEEPLEVKHWQQFGFGLLIYLCSIFLPVLFWFPSDEMRRTLQAGTIELMVLTGVCVFLAGTAVALLLLYRASKGTSPEKPDLMRRLVLVVFSVAHLDKVPVLVTYLLIYSEQPGQVYPRIAALALAGYFLIAWFLGRICLDARSSA</sequence>
<protein>
    <submittedName>
        <fullName evidence="2">Uncharacterized protein</fullName>
    </submittedName>
</protein>
<keyword evidence="1" id="KW-1133">Transmembrane helix</keyword>
<proteinExistence type="predicted"/>
<feature type="transmembrane region" description="Helical" evidence="1">
    <location>
        <begin position="105"/>
        <end position="124"/>
    </location>
</feature>
<feature type="transmembrane region" description="Helical" evidence="1">
    <location>
        <begin position="210"/>
        <end position="230"/>
    </location>
</feature>
<evidence type="ECO:0000313" key="3">
    <source>
        <dbReference type="Proteomes" id="UP000184139"/>
    </source>
</evidence>
<dbReference type="EMBL" id="FQXS01000017">
    <property type="protein sequence ID" value="SHH95065.1"/>
    <property type="molecule type" value="Genomic_DNA"/>
</dbReference>
<keyword evidence="1" id="KW-0812">Transmembrane</keyword>